<dbReference type="PROSITE" id="PS00600">
    <property type="entry name" value="AA_TRANSFER_CLASS_3"/>
    <property type="match status" value="1"/>
</dbReference>
<dbReference type="Gene3D" id="3.90.1150.10">
    <property type="entry name" value="Aspartate Aminotransferase, domain 1"/>
    <property type="match status" value="1"/>
</dbReference>
<reference evidence="18" key="1">
    <citation type="submission" date="2016-10" db="EMBL/GenBank/DDBJ databases">
        <authorList>
            <person name="Varghese N."/>
            <person name="Submissions S."/>
        </authorList>
    </citation>
    <scope>NUCLEOTIDE SEQUENCE [LARGE SCALE GENOMIC DNA]</scope>
    <source>
        <strain evidence="18">CGMCC 1.8895</strain>
    </source>
</reference>
<evidence type="ECO:0000256" key="3">
    <source>
        <dbReference type="ARBA" id="ARBA00005176"/>
    </source>
</evidence>
<dbReference type="NCBIfam" id="NF005376">
    <property type="entry name" value="PRK06918.1"/>
    <property type="match status" value="1"/>
</dbReference>
<dbReference type="PIRSF" id="PIRSF000521">
    <property type="entry name" value="Transaminase_4ab_Lys_Orn"/>
    <property type="match status" value="1"/>
</dbReference>
<dbReference type="CDD" id="cd00610">
    <property type="entry name" value="OAT_like"/>
    <property type="match status" value="1"/>
</dbReference>
<evidence type="ECO:0000256" key="15">
    <source>
        <dbReference type="ARBA" id="ARBA00050054"/>
    </source>
</evidence>
<evidence type="ECO:0000313" key="18">
    <source>
        <dbReference type="Proteomes" id="UP000199008"/>
    </source>
</evidence>
<name>A0A1G9G550_9BACL</name>
<dbReference type="SUPFAM" id="SSF53383">
    <property type="entry name" value="PLP-dependent transferases"/>
    <property type="match status" value="1"/>
</dbReference>
<gene>
    <name evidence="17" type="ORF">SAMN05216216_11543</name>
</gene>
<evidence type="ECO:0000256" key="2">
    <source>
        <dbReference type="ARBA" id="ARBA00001933"/>
    </source>
</evidence>
<comment type="catalytic activity">
    <reaction evidence="14">
        <text>4-aminobutanoate + 2-oxoglutarate = succinate semialdehyde + L-glutamate</text>
        <dbReference type="Rhea" id="RHEA:23352"/>
        <dbReference type="ChEBI" id="CHEBI:16810"/>
        <dbReference type="ChEBI" id="CHEBI:29985"/>
        <dbReference type="ChEBI" id="CHEBI:57706"/>
        <dbReference type="ChEBI" id="CHEBI:59888"/>
        <dbReference type="EC" id="2.6.1.19"/>
    </reaction>
</comment>
<keyword evidence="7 17" id="KW-0032">Aminotransferase</keyword>
<evidence type="ECO:0000256" key="12">
    <source>
        <dbReference type="ARBA" id="ARBA00030857"/>
    </source>
</evidence>
<proteinExistence type="inferred from homology"/>
<evidence type="ECO:0000256" key="13">
    <source>
        <dbReference type="ARBA" id="ARBA00031787"/>
    </source>
</evidence>
<comment type="catalytic activity">
    <reaction evidence="1">
        <text>(S)-3-amino-2-methylpropanoate + 2-oxoglutarate = 2-methyl-3-oxopropanoate + L-glutamate</text>
        <dbReference type="Rhea" id="RHEA:13993"/>
        <dbReference type="ChEBI" id="CHEBI:16810"/>
        <dbReference type="ChEBI" id="CHEBI:29985"/>
        <dbReference type="ChEBI" id="CHEBI:57700"/>
        <dbReference type="ChEBI" id="CHEBI:58655"/>
        <dbReference type="EC" id="2.6.1.22"/>
    </reaction>
</comment>
<dbReference type="STRING" id="576118.SAMN05216216_11543"/>
<evidence type="ECO:0000256" key="4">
    <source>
        <dbReference type="ARBA" id="ARBA00008954"/>
    </source>
</evidence>
<dbReference type="GO" id="GO:0047298">
    <property type="term" value="F:(S)-3-amino-2-methylpropionate transaminase activity"/>
    <property type="evidence" value="ECO:0007669"/>
    <property type="project" value="UniProtKB-EC"/>
</dbReference>
<evidence type="ECO:0000256" key="8">
    <source>
        <dbReference type="ARBA" id="ARBA00022679"/>
    </source>
</evidence>
<dbReference type="InterPro" id="IPR050103">
    <property type="entry name" value="Class-III_PLP-dep_AT"/>
</dbReference>
<keyword evidence="18" id="KW-1185">Reference proteome</keyword>
<dbReference type="EMBL" id="FNFY01000015">
    <property type="protein sequence ID" value="SDK95844.1"/>
    <property type="molecule type" value="Genomic_DNA"/>
</dbReference>
<evidence type="ECO:0000313" key="17">
    <source>
        <dbReference type="EMBL" id="SDK95844.1"/>
    </source>
</evidence>
<dbReference type="InterPro" id="IPR015422">
    <property type="entry name" value="PyrdxlP-dep_Trfase_small"/>
</dbReference>
<evidence type="ECO:0000256" key="16">
    <source>
        <dbReference type="RuleBase" id="RU003560"/>
    </source>
</evidence>
<dbReference type="GO" id="GO:0034386">
    <property type="term" value="F:4-aminobutyrate:2-oxoglutarate transaminase activity"/>
    <property type="evidence" value="ECO:0007669"/>
    <property type="project" value="UniProtKB-EC"/>
</dbReference>
<organism evidence="17 18">
    <name type="scientific">Lacicoccus qingdaonensis</name>
    <dbReference type="NCBI Taxonomy" id="576118"/>
    <lineage>
        <taxon>Bacteria</taxon>
        <taxon>Bacillati</taxon>
        <taxon>Bacillota</taxon>
        <taxon>Bacilli</taxon>
        <taxon>Bacillales</taxon>
        <taxon>Salinicoccaceae</taxon>
        <taxon>Lacicoccus</taxon>
    </lineage>
</organism>
<dbReference type="Gene3D" id="3.40.640.10">
    <property type="entry name" value="Type I PLP-dependent aspartate aminotransferase-like (Major domain)"/>
    <property type="match status" value="1"/>
</dbReference>
<dbReference type="OrthoDB" id="9807885at2"/>
<evidence type="ECO:0000256" key="5">
    <source>
        <dbReference type="ARBA" id="ARBA00012876"/>
    </source>
</evidence>
<dbReference type="GO" id="GO:0009448">
    <property type="term" value="P:gamma-aminobutyric acid metabolic process"/>
    <property type="evidence" value="ECO:0007669"/>
    <property type="project" value="InterPro"/>
</dbReference>
<dbReference type="PANTHER" id="PTHR11986:SF58">
    <property type="entry name" value="LEUCINE_METHIONINE RACEMASE"/>
    <property type="match status" value="1"/>
</dbReference>
<dbReference type="GO" id="GO:0030170">
    <property type="term" value="F:pyridoxal phosphate binding"/>
    <property type="evidence" value="ECO:0007669"/>
    <property type="project" value="InterPro"/>
</dbReference>
<dbReference type="InterPro" id="IPR015424">
    <property type="entry name" value="PyrdxlP-dep_Trfase"/>
</dbReference>
<evidence type="ECO:0000256" key="6">
    <source>
        <dbReference type="ARBA" id="ARBA00012912"/>
    </source>
</evidence>
<keyword evidence="8 17" id="KW-0808">Transferase</keyword>
<dbReference type="EC" id="2.6.1.19" evidence="6"/>
<dbReference type="InterPro" id="IPR049704">
    <property type="entry name" value="Aminotrans_3_PPA_site"/>
</dbReference>
<dbReference type="InterPro" id="IPR004632">
    <property type="entry name" value="4NH2But_aminotransferase_bac"/>
</dbReference>
<evidence type="ECO:0000256" key="9">
    <source>
        <dbReference type="ARBA" id="ARBA00022898"/>
    </source>
</evidence>
<dbReference type="Proteomes" id="UP000199008">
    <property type="component" value="Unassembled WGS sequence"/>
</dbReference>
<accession>A0A1G9G550</accession>
<sequence>MTRTEDLQKKRDKYVSRSVSNGNLSIAGHAHGVTITDPEGNELIDFAGAIGVQNVGHTHPKVTEAVKSQVDKFLHPGFNCIMYDGYIELAEKLCQITPGDFDKKAILFNSGAEAVENAVKMSRKHTGRNAVVSFKRGYHGRTNLTMSMTSKVKPYKNGFGPFASDIYPAPYPYVYRRHSALTEEEYIDQTIKEFHDFFIETVAPENVACVVMEPVQGEGGFIIPPKRFVEAVAEFCKENGIVFVADEIQTGFGRTGKWFASEHFGIEPDLVLVSKSLAAGLPLSGVVGRSEILDAAEPGELGGTFAGNPVACQAALTVIDVIEEEDLCTKAERIGHKLEDVFKIYQDKYSFIGEVRRLGAMVAVEIVNDDKENSPDKALTGQIAKYANDNGLILLSAGIYGNVIRFLMPLVITDEELNKGLDILDAALEKAGKA</sequence>
<evidence type="ECO:0000256" key="10">
    <source>
        <dbReference type="ARBA" id="ARBA00029760"/>
    </source>
</evidence>
<evidence type="ECO:0000256" key="14">
    <source>
        <dbReference type="ARBA" id="ARBA00048021"/>
    </source>
</evidence>
<dbReference type="RefSeq" id="WP_092986720.1">
    <property type="nucleotide sequence ID" value="NZ_FNFY01000015.1"/>
</dbReference>
<evidence type="ECO:0000256" key="7">
    <source>
        <dbReference type="ARBA" id="ARBA00022576"/>
    </source>
</evidence>
<keyword evidence="9 16" id="KW-0663">Pyridoxal phosphate</keyword>
<comment type="pathway">
    <text evidence="3">Amino-acid degradation; 4-aminobutanoate degradation.</text>
</comment>
<evidence type="ECO:0000256" key="1">
    <source>
        <dbReference type="ARBA" id="ARBA00001750"/>
    </source>
</evidence>
<dbReference type="NCBIfam" id="TIGR00700">
    <property type="entry name" value="GABAtrnsam"/>
    <property type="match status" value="1"/>
</dbReference>
<protein>
    <recommendedName>
        <fullName evidence="12">(S)-3-amino-2-methylpropionate transaminase</fullName>
        <ecNumber evidence="6">2.6.1.19</ecNumber>
        <ecNumber evidence="5">2.6.1.22</ecNumber>
    </recommendedName>
    <alternativeName>
        <fullName evidence="13">GABA aminotransferase</fullName>
    </alternativeName>
    <alternativeName>
        <fullName evidence="11">Gamma-amino-N-butyrate transaminase</fullName>
    </alternativeName>
    <alternativeName>
        <fullName evidence="15">Glutamate:succinic semialdehyde transaminase</fullName>
    </alternativeName>
    <alternativeName>
        <fullName evidence="10">L-AIBAT</fullName>
    </alternativeName>
</protein>
<dbReference type="InterPro" id="IPR005814">
    <property type="entry name" value="Aminotrans_3"/>
</dbReference>
<dbReference type="PANTHER" id="PTHR11986">
    <property type="entry name" value="AMINOTRANSFERASE CLASS III"/>
    <property type="match status" value="1"/>
</dbReference>
<dbReference type="FunFam" id="3.40.640.10:FF:000013">
    <property type="entry name" value="4-aminobutyrate aminotransferase"/>
    <property type="match status" value="1"/>
</dbReference>
<dbReference type="InterPro" id="IPR015421">
    <property type="entry name" value="PyrdxlP-dep_Trfase_major"/>
</dbReference>
<dbReference type="EC" id="2.6.1.22" evidence="5"/>
<comment type="similarity">
    <text evidence="4 16">Belongs to the class-III pyridoxal-phosphate-dependent aminotransferase family.</text>
</comment>
<comment type="cofactor">
    <cofactor evidence="2">
        <name>pyridoxal 5'-phosphate</name>
        <dbReference type="ChEBI" id="CHEBI:597326"/>
    </cofactor>
</comment>
<evidence type="ECO:0000256" key="11">
    <source>
        <dbReference type="ARBA" id="ARBA00030204"/>
    </source>
</evidence>
<dbReference type="AlphaFoldDB" id="A0A1G9G550"/>
<dbReference type="GO" id="GO:0042802">
    <property type="term" value="F:identical protein binding"/>
    <property type="evidence" value="ECO:0007669"/>
    <property type="project" value="TreeGrafter"/>
</dbReference>
<dbReference type="Pfam" id="PF00202">
    <property type="entry name" value="Aminotran_3"/>
    <property type="match status" value="1"/>
</dbReference>